<reference evidence="3" key="1">
    <citation type="submission" date="2017-09" db="EMBL/GenBank/DDBJ databases">
        <title>Depth-based differentiation of microbial function through sediment-hosted aquifers and enrichment of novel symbionts in the deep terrestrial subsurface.</title>
        <authorList>
            <person name="Probst A.J."/>
            <person name="Ladd B."/>
            <person name="Jarett J.K."/>
            <person name="Geller-Mcgrath D.E."/>
            <person name="Sieber C.M.K."/>
            <person name="Emerson J.B."/>
            <person name="Anantharaman K."/>
            <person name="Thomas B.C."/>
            <person name="Malmstrom R."/>
            <person name="Stieglmeier M."/>
            <person name="Klingl A."/>
            <person name="Woyke T."/>
            <person name="Ryan C.M."/>
            <person name="Banfield J.F."/>
        </authorList>
    </citation>
    <scope>NUCLEOTIDE SEQUENCE [LARGE SCALE GENOMIC DNA]</scope>
</reference>
<dbReference type="Proteomes" id="UP000230179">
    <property type="component" value="Unassembled WGS sequence"/>
</dbReference>
<accession>A0A2H0U917</accession>
<protein>
    <submittedName>
        <fullName evidence="2">Uncharacterized protein</fullName>
    </submittedName>
</protein>
<evidence type="ECO:0000313" key="2">
    <source>
        <dbReference type="EMBL" id="PIR82882.1"/>
    </source>
</evidence>
<gene>
    <name evidence="2" type="ORF">COU19_03465</name>
</gene>
<sequence length="479" mass="52215">MPTTPRARTFFIIKTVVLGSFLLVGVCYLLASLLVGWNVNGLAAVAGASVLQETGQEVPLTATEAAYATYMLDAKQAPTDKLVTSSFKYSADGAHYSATGAQVEEHTVTTYLTQANRNQYRVVGTKTLDDYQMTPTSSANMANKVVTWKQPSGAYRSVLYNYDRTRAERPLLAETLSERLDNKQTFSLSLSEYSFSNGQTGLLSFDNTDVQAAFIALETLAKNKEGDTRFYLDTFSKDGQQRSFRLVSDAGNVFTIANGVLEDTVASADTLARHGEGLSASDGTAVAAYLGETEKKNQTFRKMASSGITKVYSIWGESQELIETAWTSTSFYALVNGKVRFIGKENVIKSSKGAQTTTIARWYEKNVRLAYQITTQHTTSATAGANSTAITDGKKDGFVIEDAQMAKISIPMSTFTPPILLMLLDAATKKVKMQETPFYLETYAPGDKPSYTFYGKFTTARASCVNEKGVDKPATCKAL</sequence>
<evidence type="ECO:0000256" key="1">
    <source>
        <dbReference type="SAM" id="Phobius"/>
    </source>
</evidence>
<proteinExistence type="predicted"/>
<comment type="caution">
    <text evidence="2">The sequence shown here is derived from an EMBL/GenBank/DDBJ whole genome shotgun (WGS) entry which is preliminary data.</text>
</comment>
<keyword evidence="1" id="KW-0472">Membrane</keyword>
<feature type="transmembrane region" description="Helical" evidence="1">
    <location>
        <begin position="12"/>
        <end position="37"/>
    </location>
</feature>
<dbReference type="EMBL" id="PFBL01000026">
    <property type="protein sequence ID" value="PIR82882.1"/>
    <property type="molecule type" value="Genomic_DNA"/>
</dbReference>
<keyword evidence="1" id="KW-0812">Transmembrane</keyword>
<organism evidence="2 3">
    <name type="scientific">Candidatus Kaiserbacteria bacterium CG10_big_fil_rev_8_21_14_0_10_56_12</name>
    <dbReference type="NCBI Taxonomy" id="1974611"/>
    <lineage>
        <taxon>Bacteria</taxon>
        <taxon>Candidatus Kaiseribacteriota</taxon>
    </lineage>
</organism>
<dbReference type="AlphaFoldDB" id="A0A2H0U917"/>
<name>A0A2H0U917_9BACT</name>
<evidence type="ECO:0000313" key="3">
    <source>
        <dbReference type="Proteomes" id="UP000230179"/>
    </source>
</evidence>
<keyword evidence="1" id="KW-1133">Transmembrane helix</keyword>